<dbReference type="SUPFAM" id="SSF56112">
    <property type="entry name" value="Protein kinase-like (PK-like)"/>
    <property type="match status" value="1"/>
</dbReference>
<dbReference type="InterPro" id="IPR008271">
    <property type="entry name" value="Ser/Thr_kinase_AS"/>
</dbReference>
<keyword evidence="10" id="KW-0067">ATP-binding</keyword>
<evidence type="ECO:0000256" key="12">
    <source>
        <dbReference type="ARBA" id="ARBA00023136"/>
    </source>
</evidence>
<keyword evidence="3" id="KW-0723">Serine/threonine-protein kinase</keyword>
<dbReference type="EC" id="2.7.11.1" evidence="2"/>
<dbReference type="SMART" id="SM00220">
    <property type="entry name" value="S_TKc"/>
    <property type="match status" value="1"/>
</dbReference>
<comment type="subcellular location">
    <subcellularLocation>
        <location evidence="1">Membrane</location>
    </subcellularLocation>
</comment>
<protein>
    <recommendedName>
        <fullName evidence="2">non-specific serine/threonine protein kinase</fullName>
        <ecNumber evidence="2">2.7.11.1</ecNumber>
    </recommendedName>
</protein>
<keyword evidence="5" id="KW-0808">Transferase</keyword>
<evidence type="ECO:0000256" key="1">
    <source>
        <dbReference type="ARBA" id="ARBA00004370"/>
    </source>
</evidence>
<evidence type="ECO:0000313" key="17">
    <source>
        <dbReference type="Proteomes" id="UP000288805"/>
    </source>
</evidence>
<keyword evidence="7" id="KW-0677">Repeat</keyword>
<evidence type="ECO:0000256" key="9">
    <source>
        <dbReference type="ARBA" id="ARBA00022777"/>
    </source>
</evidence>
<dbReference type="InterPro" id="IPR000719">
    <property type="entry name" value="Prot_kinase_dom"/>
</dbReference>
<dbReference type="GO" id="GO:0004674">
    <property type="term" value="F:protein serine/threonine kinase activity"/>
    <property type="evidence" value="ECO:0007669"/>
    <property type="project" value="UniProtKB-KW"/>
</dbReference>
<keyword evidence="11" id="KW-1133">Transmembrane helix</keyword>
<reference evidence="16 17" key="1">
    <citation type="journal article" date="2018" name="PLoS Genet.">
        <title>Population sequencing reveals clonal diversity and ancestral inbreeding in the grapevine cultivar Chardonnay.</title>
        <authorList>
            <person name="Roach M.J."/>
            <person name="Johnson D.L."/>
            <person name="Bohlmann J."/>
            <person name="van Vuuren H.J."/>
            <person name="Jones S.J."/>
            <person name="Pretorius I.S."/>
            <person name="Schmidt S.A."/>
            <person name="Borneman A.R."/>
        </authorList>
    </citation>
    <scope>NUCLEOTIDE SEQUENCE [LARGE SCALE GENOMIC DNA]</scope>
    <source>
        <strain evidence="17">cv. Chardonnay</strain>
        <tissue evidence="16">Leaf</tissue>
    </source>
</reference>
<comment type="catalytic activity">
    <reaction evidence="13">
        <text>L-threonyl-[protein] + ATP = O-phospho-L-threonyl-[protein] + ADP + H(+)</text>
        <dbReference type="Rhea" id="RHEA:46608"/>
        <dbReference type="Rhea" id="RHEA-COMP:11060"/>
        <dbReference type="Rhea" id="RHEA-COMP:11605"/>
        <dbReference type="ChEBI" id="CHEBI:15378"/>
        <dbReference type="ChEBI" id="CHEBI:30013"/>
        <dbReference type="ChEBI" id="CHEBI:30616"/>
        <dbReference type="ChEBI" id="CHEBI:61977"/>
        <dbReference type="ChEBI" id="CHEBI:456216"/>
        <dbReference type="EC" id="2.7.11.1"/>
    </reaction>
</comment>
<dbReference type="PANTHER" id="PTHR27008:SF585">
    <property type="entry name" value="PROTEIN KINASE DOMAIN-CONTAINING PROTEIN"/>
    <property type="match status" value="1"/>
</dbReference>
<evidence type="ECO:0000256" key="7">
    <source>
        <dbReference type="ARBA" id="ARBA00022737"/>
    </source>
</evidence>
<dbReference type="Gene3D" id="3.30.200.20">
    <property type="entry name" value="Phosphorylase Kinase, domain 1"/>
    <property type="match status" value="1"/>
</dbReference>
<dbReference type="Proteomes" id="UP000288805">
    <property type="component" value="Unassembled WGS sequence"/>
</dbReference>
<dbReference type="PROSITE" id="PS00108">
    <property type="entry name" value="PROTEIN_KINASE_ST"/>
    <property type="match status" value="1"/>
</dbReference>
<dbReference type="GO" id="GO:0016020">
    <property type="term" value="C:membrane"/>
    <property type="evidence" value="ECO:0007669"/>
    <property type="project" value="UniProtKB-SubCell"/>
</dbReference>
<accession>A0A438CQ55</accession>
<evidence type="ECO:0000256" key="11">
    <source>
        <dbReference type="ARBA" id="ARBA00022989"/>
    </source>
</evidence>
<dbReference type="Gene3D" id="1.10.510.10">
    <property type="entry name" value="Transferase(Phosphotransferase) domain 1"/>
    <property type="match status" value="1"/>
</dbReference>
<keyword evidence="12" id="KW-0472">Membrane</keyword>
<evidence type="ECO:0000256" key="3">
    <source>
        <dbReference type="ARBA" id="ARBA00022527"/>
    </source>
</evidence>
<evidence type="ECO:0000256" key="2">
    <source>
        <dbReference type="ARBA" id="ARBA00012513"/>
    </source>
</evidence>
<dbReference type="InterPro" id="IPR011009">
    <property type="entry name" value="Kinase-like_dom_sf"/>
</dbReference>
<evidence type="ECO:0000256" key="14">
    <source>
        <dbReference type="ARBA" id="ARBA00048679"/>
    </source>
</evidence>
<dbReference type="Pfam" id="PF00069">
    <property type="entry name" value="Pkinase"/>
    <property type="match status" value="1"/>
</dbReference>
<evidence type="ECO:0000256" key="6">
    <source>
        <dbReference type="ARBA" id="ARBA00022692"/>
    </source>
</evidence>
<keyword evidence="9 16" id="KW-0418">Kinase</keyword>
<evidence type="ECO:0000256" key="4">
    <source>
        <dbReference type="ARBA" id="ARBA00022614"/>
    </source>
</evidence>
<comment type="caution">
    <text evidence="16">The sequence shown here is derived from an EMBL/GenBank/DDBJ whole genome shotgun (WGS) entry which is preliminary data.</text>
</comment>
<dbReference type="GO" id="GO:0005524">
    <property type="term" value="F:ATP binding"/>
    <property type="evidence" value="ECO:0007669"/>
    <property type="project" value="UniProtKB-KW"/>
</dbReference>
<dbReference type="PANTHER" id="PTHR27008">
    <property type="entry name" value="OS04G0122200 PROTEIN"/>
    <property type="match status" value="1"/>
</dbReference>
<evidence type="ECO:0000313" key="16">
    <source>
        <dbReference type="EMBL" id="RVW25351.1"/>
    </source>
</evidence>
<keyword evidence="16" id="KW-0675">Receptor</keyword>
<evidence type="ECO:0000256" key="8">
    <source>
        <dbReference type="ARBA" id="ARBA00022741"/>
    </source>
</evidence>
<dbReference type="PROSITE" id="PS50011">
    <property type="entry name" value="PROTEIN_KINASE_DOM"/>
    <property type="match status" value="1"/>
</dbReference>
<evidence type="ECO:0000256" key="5">
    <source>
        <dbReference type="ARBA" id="ARBA00022679"/>
    </source>
</evidence>
<name>A0A438CQ55_VITVI</name>
<feature type="domain" description="Protein kinase" evidence="15">
    <location>
        <begin position="64"/>
        <end position="226"/>
    </location>
</feature>
<evidence type="ECO:0000256" key="10">
    <source>
        <dbReference type="ARBA" id="ARBA00022840"/>
    </source>
</evidence>
<comment type="catalytic activity">
    <reaction evidence="14">
        <text>L-seryl-[protein] + ATP = O-phospho-L-seryl-[protein] + ADP + H(+)</text>
        <dbReference type="Rhea" id="RHEA:17989"/>
        <dbReference type="Rhea" id="RHEA-COMP:9863"/>
        <dbReference type="Rhea" id="RHEA-COMP:11604"/>
        <dbReference type="ChEBI" id="CHEBI:15378"/>
        <dbReference type="ChEBI" id="CHEBI:29999"/>
        <dbReference type="ChEBI" id="CHEBI:30616"/>
        <dbReference type="ChEBI" id="CHEBI:83421"/>
        <dbReference type="ChEBI" id="CHEBI:456216"/>
        <dbReference type="EC" id="2.7.11.1"/>
    </reaction>
</comment>
<keyword evidence="8" id="KW-0547">Nucleotide-binding</keyword>
<evidence type="ECO:0000256" key="13">
    <source>
        <dbReference type="ARBA" id="ARBA00047899"/>
    </source>
</evidence>
<dbReference type="FunFam" id="1.10.510.10:FF:001023">
    <property type="entry name" value="Os07g0541700 protein"/>
    <property type="match status" value="1"/>
</dbReference>
<dbReference type="InterPro" id="IPR051809">
    <property type="entry name" value="Plant_receptor-like_S/T_kinase"/>
</dbReference>
<dbReference type="EMBL" id="QGNW01002100">
    <property type="protein sequence ID" value="RVW25351.1"/>
    <property type="molecule type" value="Genomic_DNA"/>
</dbReference>
<organism evidence="16 17">
    <name type="scientific">Vitis vinifera</name>
    <name type="common">Grape</name>
    <dbReference type="NCBI Taxonomy" id="29760"/>
    <lineage>
        <taxon>Eukaryota</taxon>
        <taxon>Viridiplantae</taxon>
        <taxon>Streptophyta</taxon>
        <taxon>Embryophyta</taxon>
        <taxon>Tracheophyta</taxon>
        <taxon>Spermatophyta</taxon>
        <taxon>Magnoliopsida</taxon>
        <taxon>eudicotyledons</taxon>
        <taxon>Gunneridae</taxon>
        <taxon>Pentapetalae</taxon>
        <taxon>rosids</taxon>
        <taxon>Vitales</taxon>
        <taxon>Vitaceae</taxon>
        <taxon>Viteae</taxon>
        <taxon>Vitis</taxon>
    </lineage>
</organism>
<dbReference type="AlphaFoldDB" id="A0A438CQ55"/>
<proteinExistence type="predicted"/>
<keyword evidence="4" id="KW-0433">Leucine-rich repeat</keyword>
<gene>
    <name evidence="16" type="primary">VvCHDh000019_41</name>
    <name evidence="16" type="ORF">CK203_106797</name>
</gene>
<dbReference type="FunFam" id="3.30.200.20:FF:001003">
    <property type="entry name" value="Putative leucine-rich repeat receptor-like protein kinase family protein"/>
    <property type="match status" value="1"/>
</dbReference>
<sequence length="226" mass="25828">MEDKVIHLEIYSTTSRINSNFSGFIVLWIRRRDNMEIPTPIDSWLPGTHEKISHQQLLYATNDFGEDNFIGKGSQGMVYRGVLSNGLTVAIKVFNLEFQEALRSFASECEVMQGIRHRNLVRIITCCSNLDFKALVLEYMPNGSLEKWLYSHNYFLDLIQRLNIMIDVASALEYLHHDCSSLVVHCDLKPNNVLLDDDMVAHVADFGIAKLLTKTESMQQTKTLAQ</sequence>
<evidence type="ECO:0000259" key="15">
    <source>
        <dbReference type="PROSITE" id="PS50011"/>
    </source>
</evidence>
<keyword evidence="6" id="KW-0812">Transmembrane</keyword>